<comment type="caution">
    <text evidence="1">The sequence shown here is derived from an EMBL/GenBank/DDBJ whole genome shotgun (WGS) entry which is preliminary data.</text>
</comment>
<reference evidence="1 2" key="1">
    <citation type="submission" date="2024-05" db="EMBL/GenBank/DDBJ databases">
        <title>Genetic variation in Jamaican populations of the coffee berry borer (Hypothenemus hampei).</title>
        <authorList>
            <person name="Errbii M."/>
            <person name="Myrie A."/>
        </authorList>
    </citation>
    <scope>NUCLEOTIDE SEQUENCE [LARGE SCALE GENOMIC DNA]</scope>
    <source>
        <strain evidence="1">JA-Hopewell-2020-01-JO</strain>
        <tissue evidence="1">Whole body</tissue>
    </source>
</reference>
<name>A0ABD1E3X7_HYPHA</name>
<accession>A0ABD1E3X7</accession>
<dbReference type="AlphaFoldDB" id="A0ABD1E3X7"/>
<evidence type="ECO:0000313" key="1">
    <source>
        <dbReference type="EMBL" id="KAL1489260.1"/>
    </source>
</evidence>
<organism evidence="1 2">
    <name type="scientific">Hypothenemus hampei</name>
    <name type="common">Coffee berry borer</name>
    <dbReference type="NCBI Taxonomy" id="57062"/>
    <lineage>
        <taxon>Eukaryota</taxon>
        <taxon>Metazoa</taxon>
        <taxon>Ecdysozoa</taxon>
        <taxon>Arthropoda</taxon>
        <taxon>Hexapoda</taxon>
        <taxon>Insecta</taxon>
        <taxon>Pterygota</taxon>
        <taxon>Neoptera</taxon>
        <taxon>Endopterygota</taxon>
        <taxon>Coleoptera</taxon>
        <taxon>Polyphaga</taxon>
        <taxon>Cucujiformia</taxon>
        <taxon>Curculionidae</taxon>
        <taxon>Scolytinae</taxon>
        <taxon>Hypothenemus</taxon>
    </lineage>
</organism>
<dbReference type="EMBL" id="JBDJPC010000012">
    <property type="protein sequence ID" value="KAL1489260.1"/>
    <property type="molecule type" value="Genomic_DNA"/>
</dbReference>
<proteinExistence type="predicted"/>
<sequence>MIGTVIIIVADVKYARVSTSIPTVNIWCAHTTKPRCPKNQKRCWYRIGSPPPAGSKNDEFTLRSVSSMVIAPARTGNDSSNKIAVIFTDHANSGSCSGCIPGGCILIIVEMKLIAPRIDDTPAI</sequence>
<gene>
    <name evidence="1" type="ORF">ABEB36_014193</name>
</gene>
<protein>
    <submittedName>
        <fullName evidence="1">Uncharacterized protein</fullName>
    </submittedName>
</protein>
<keyword evidence="2" id="KW-1185">Reference proteome</keyword>
<dbReference type="Proteomes" id="UP001566132">
    <property type="component" value="Unassembled WGS sequence"/>
</dbReference>
<evidence type="ECO:0000313" key="2">
    <source>
        <dbReference type="Proteomes" id="UP001566132"/>
    </source>
</evidence>